<protein>
    <submittedName>
        <fullName evidence="2">Uncharacterized protein</fullName>
    </submittedName>
</protein>
<proteinExistence type="predicted"/>
<feature type="region of interest" description="Disordered" evidence="1">
    <location>
        <begin position="418"/>
        <end position="472"/>
    </location>
</feature>
<dbReference type="EMBL" id="NJEU01000141">
    <property type="protein sequence ID" value="PHH80999.1"/>
    <property type="molecule type" value="Genomic_DNA"/>
</dbReference>
<reference evidence="2 3" key="1">
    <citation type="submission" date="2017-06" db="EMBL/GenBank/DDBJ databases">
        <title>Ant-infecting Ophiocordyceps genomes reveal a high diversity of potential behavioral manipulation genes and a possible major role for enterotoxins.</title>
        <authorList>
            <person name="De Bekker C."/>
            <person name="Evans H.C."/>
            <person name="Brachmann A."/>
            <person name="Hughes D.P."/>
        </authorList>
    </citation>
    <scope>NUCLEOTIDE SEQUENCE [LARGE SCALE GENOMIC DNA]</scope>
    <source>
        <strain evidence="2 3">1348a</strain>
    </source>
</reference>
<comment type="caution">
    <text evidence="2">The sequence shown here is derived from an EMBL/GenBank/DDBJ whole genome shotgun (WGS) entry which is preliminary data.</text>
</comment>
<dbReference type="Proteomes" id="UP000224854">
    <property type="component" value="Unassembled WGS sequence"/>
</dbReference>
<feature type="region of interest" description="Disordered" evidence="1">
    <location>
        <begin position="1"/>
        <end position="23"/>
    </location>
</feature>
<feature type="region of interest" description="Disordered" evidence="1">
    <location>
        <begin position="526"/>
        <end position="569"/>
    </location>
</feature>
<feature type="compositionally biased region" description="Polar residues" evidence="1">
    <location>
        <begin position="453"/>
        <end position="470"/>
    </location>
</feature>
<gene>
    <name evidence="2" type="ORF">CDD82_1380</name>
</gene>
<feature type="region of interest" description="Disordered" evidence="1">
    <location>
        <begin position="260"/>
        <end position="284"/>
    </location>
</feature>
<feature type="compositionally biased region" description="Basic residues" evidence="1">
    <location>
        <begin position="1"/>
        <end position="16"/>
    </location>
</feature>
<feature type="region of interest" description="Disordered" evidence="1">
    <location>
        <begin position="733"/>
        <end position="753"/>
    </location>
</feature>
<feature type="compositionally biased region" description="Basic and acidic residues" evidence="1">
    <location>
        <begin position="439"/>
        <end position="452"/>
    </location>
</feature>
<feature type="region of interest" description="Disordered" evidence="1">
    <location>
        <begin position="202"/>
        <end position="221"/>
    </location>
</feature>
<accession>A0A2C5XZA1</accession>
<organism evidence="2 3">
    <name type="scientific">Ophiocordyceps australis</name>
    <dbReference type="NCBI Taxonomy" id="1399860"/>
    <lineage>
        <taxon>Eukaryota</taxon>
        <taxon>Fungi</taxon>
        <taxon>Dikarya</taxon>
        <taxon>Ascomycota</taxon>
        <taxon>Pezizomycotina</taxon>
        <taxon>Sordariomycetes</taxon>
        <taxon>Hypocreomycetidae</taxon>
        <taxon>Hypocreales</taxon>
        <taxon>Ophiocordycipitaceae</taxon>
        <taxon>Ophiocordyceps</taxon>
    </lineage>
</organism>
<name>A0A2C5XZA1_9HYPO</name>
<feature type="compositionally biased region" description="Polar residues" evidence="1">
    <location>
        <begin position="136"/>
        <end position="161"/>
    </location>
</feature>
<evidence type="ECO:0000313" key="2">
    <source>
        <dbReference type="EMBL" id="PHH80999.1"/>
    </source>
</evidence>
<sequence>MLTRSNSRRSQRRPLGRSKSTTCITSGPRALGEIVGVEAERDAYIAANLSYHRAYNRHSFATPSSSRLCYGLTRSKSATGQEGLLRSGSGLARAAEPAPLAKGCGLKKKQSIRFTGPTAQPRRLLAARANQPMPLPSQTRRPARTSIDQQPSWSDNDSQPGVSMAARSLAYQMMMEAGDSLDTHPGTKLTYFGRLRKSRSMFTSSTAPTSDLDSSDSVPDRLKDWLAPPRLRCEEKENMASMRHGCHGLRAQRSMGFLRGHCRTADSGPSSREDDDALGQGFSSRLLRGSTSRRRLRSQPSFFFRNKHRRCETSLGLAKSLRESSNDSAAPSLAFSGSSLQVFKESGLRVTARKVSRSLKSRLRGLFGRSSKSIEDTSTAATQSLSLPDCSDSESCHQMDKDCELIAASVCRVPSGVPSLHPVSPTQQLRSRKGSLDSLRMDHHQASDDKSRVTSWTNSSANTMASQGSNAVEWERQRLSVIKENSLHIPSQKTANSGLVGSTLPPGAVVDSQRVYSALLKRLNETTKRQQGKSPVNTHDFVPPRGSSVDQTGPQEWQTPRPFCQANSGDDVFRDDKSRVSQDMSPAASVIRGASRSGSALSVPYRIYPRPDAAGDGKGALPSATDSKPEGNMALLASPNSHLFRATSPYRRAIREAMEEAQESEHVHALDTRYLSTLSALSLPTRRPSTAGSMRDAGTGYAESVYSDDLTRNQAEDKDDACSTPSAPYGRGVSGNGCKLQAGHGRDQSSASSVEWKTWLSANVSKLETTATSVDNESHPGASYALPLFGHVREEAEIDSPADVATCETPLGKQAIKTACPHVTQIATTPCSGGPEEAAGCVDENARPAHLDKSKSALRRGLRAMPSLPSVKQSPRGMALPRMRSLNTLGYDTSPSTRDEQLLKRRVRRLGPAASATPSPGLTAAIERQFGKVATTPVSCSSPRRGVDAKTDWEAQVMGSKRMVDLFLSSRRRGVAGSMAETESSDLSVAFI</sequence>
<keyword evidence="3" id="KW-1185">Reference proteome</keyword>
<evidence type="ECO:0000313" key="3">
    <source>
        <dbReference type="Proteomes" id="UP000224854"/>
    </source>
</evidence>
<feature type="compositionally biased region" description="Polar residues" evidence="1">
    <location>
        <begin position="548"/>
        <end position="558"/>
    </location>
</feature>
<dbReference type="AlphaFoldDB" id="A0A2C5XZA1"/>
<dbReference type="OrthoDB" id="206201at2759"/>
<evidence type="ECO:0000256" key="1">
    <source>
        <dbReference type="SAM" id="MobiDB-lite"/>
    </source>
</evidence>
<feature type="region of interest" description="Disordered" evidence="1">
    <location>
        <begin position="127"/>
        <end position="161"/>
    </location>
</feature>
<feature type="compositionally biased region" description="Polar residues" evidence="1">
    <location>
        <begin position="202"/>
        <end position="217"/>
    </location>
</feature>